<dbReference type="GO" id="GO:0042575">
    <property type="term" value="C:DNA polymerase complex"/>
    <property type="evidence" value="ECO:0007669"/>
    <property type="project" value="UniProtKB-ARBA"/>
</dbReference>
<dbReference type="AlphaFoldDB" id="A0A6G0VP60"/>
<keyword evidence="4" id="KW-0540">Nuclease</keyword>
<evidence type="ECO:0000256" key="4">
    <source>
        <dbReference type="ARBA" id="ARBA00022722"/>
    </source>
</evidence>
<dbReference type="InterPro" id="IPR050951">
    <property type="entry name" value="Retrovirus_Pol_polyprotein"/>
</dbReference>
<gene>
    <name evidence="10" type="ORF">FWK35_00033840</name>
</gene>
<dbReference type="PANTHER" id="PTHR37984:SF5">
    <property type="entry name" value="PROTEIN NYNRIN-LIKE"/>
    <property type="match status" value="1"/>
</dbReference>
<feature type="region of interest" description="Disordered" evidence="8">
    <location>
        <begin position="104"/>
        <end position="130"/>
    </location>
</feature>
<dbReference type="InterPro" id="IPR036397">
    <property type="entry name" value="RNaseH_sf"/>
</dbReference>
<dbReference type="Gene3D" id="3.30.420.10">
    <property type="entry name" value="Ribonuclease H-like superfamily/Ribonuclease H"/>
    <property type="match status" value="1"/>
</dbReference>
<dbReference type="OrthoDB" id="441971at2759"/>
<dbReference type="InterPro" id="IPR041373">
    <property type="entry name" value="RT_RNaseH"/>
</dbReference>
<dbReference type="SUPFAM" id="SSF52949">
    <property type="entry name" value="Macro domain-like"/>
    <property type="match status" value="1"/>
</dbReference>
<evidence type="ECO:0000256" key="2">
    <source>
        <dbReference type="ARBA" id="ARBA00022679"/>
    </source>
</evidence>
<dbReference type="Pfam" id="PF00665">
    <property type="entry name" value="rve"/>
    <property type="match status" value="1"/>
</dbReference>
<evidence type="ECO:0000256" key="3">
    <source>
        <dbReference type="ARBA" id="ARBA00022695"/>
    </source>
</evidence>
<dbReference type="Proteomes" id="UP000478052">
    <property type="component" value="Unassembled WGS sequence"/>
</dbReference>
<keyword evidence="5" id="KW-0255">Endonuclease</keyword>
<protein>
    <recommendedName>
        <fullName evidence="1">RNA-directed DNA polymerase</fullName>
        <ecNumber evidence="1">2.7.7.49</ecNumber>
    </recommendedName>
</protein>
<evidence type="ECO:0000256" key="6">
    <source>
        <dbReference type="ARBA" id="ARBA00022801"/>
    </source>
</evidence>
<accession>A0A6G0VP60</accession>
<reference evidence="10 11" key="1">
    <citation type="submission" date="2019-08" db="EMBL/GenBank/DDBJ databases">
        <title>Whole genome of Aphis craccivora.</title>
        <authorList>
            <person name="Voronova N.V."/>
            <person name="Shulinski R.S."/>
            <person name="Bandarenka Y.V."/>
            <person name="Zhorov D.G."/>
            <person name="Warner D."/>
        </authorList>
    </citation>
    <scope>NUCLEOTIDE SEQUENCE [LARGE SCALE GENOMIC DNA]</scope>
    <source>
        <strain evidence="10">180601</strain>
        <tissue evidence="10">Whole Body</tissue>
    </source>
</reference>
<organism evidence="10 11">
    <name type="scientific">Aphis craccivora</name>
    <name type="common">Cowpea aphid</name>
    <dbReference type="NCBI Taxonomy" id="307492"/>
    <lineage>
        <taxon>Eukaryota</taxon>
        <taxon>Metazoa</taxon>
        <taxon>Ecdysozoa</taxon>
        <taxon>Arthropoda</taxon>
        <taxon>Hexapoda</taxon>
        <taxon>Insecta</taxon>
        <taxon>Pterygota</taxon>
        <taxon>Neoptera</taxon>
        <taxon>Paraneoptera</taxon>
        <taxon>Hemiptera</taxon>
        <taxon>Sternorrhyncha</taxon>
        <taxon>Aphidomorpha</taxon>
        <taxon>Aphidoidea</taxon>
        <taxon>Aphididae</taxon>
        <taxon>Aphidini</taxon>
        <taxon>Aphis</taxon>
        <taxon>Aphis</taxon>
    </lineage>
</organism>
<dbReference type="InterPro" id="IPR043502">
    <property type="entry name" value="DNA/RNA_pol_sf"/>
</dbReference>
<dbReference type="GO" id="GO:0003964">
    <property type="term" value="F:RNA-directed DNA polymerase activity"/>
    <property type="evidence" value="ECO:0007669"/>
    <property type="project" value="UniProtKB-KW"/>
</dbReference>
<dbReference type="Pfam" id="PF17921">
    <property type="entry name" value="Integrase_H2C2"/>
    <property type="match status" value="1"/>
</dbReference>
<dbReference type="CDD" id="cd02901">
    <property type="entry name" value="Macro_Poa1p-like"/>
    <property type="match status" value="1"/>
</dbReference>
<keyword evidence="3" id="KW-0548">Nucleotidyltransferase</keyword>
<dbReference type="InterPro" id="IPR001584">
    <property type="entry name" value="Integrase_cat-core"/>
</dbReference>
<keyword evidence="6 10" id="KW-0378">Hydrolase</keyword>
<evidence type="ECO:0000256" key="7">
    <source>
        <dbReference type="ARBA" id="ARBA00022918"/>
    </source>
</evidence>
<evidence type="ECO:0000256" key="8">
    <source>
        <dbReference type="SAM" id="MobiDB-lite"/>
    </source>
</evidence>
<evidence type="ECO:0000256" key="1">
    <source>
        <dbReference type="ARBA" id="ARBA00012493"/>
    </source>
</evidence>
<keyword evidence="11" id="KW-1185">Reference proteome</keyword>
<dbReference type="Gene3D" id="3.40.220.10">
    <property type="entry name" value="Leucine Aminopeptidase, subunit E, domain 1"/>
    <property type="match status" value="1"/>
</dbReference>
<evidence type="ECO:0000256" key="5">
    <source>
        <dbReference type="ARBA" id="ARBA00022759"/>
    </source>
</evidence>
<dbReference type="CDD" id="cd09274">
    <property type="entry name" value="RNase_HI_RT_Ty3"/>
    <property type="match status" value="1"/>
</dbReference>
<proteinExistence type="predicted"/>
<dbReference type="GO" id="GO:0016787">
    <property type="term" value="F:hydrolase activity"/>
    <property type="evidence" value="ECO:0007669"/>
    <property type="project" value="UniProtKB-KW"/>
</dbReference>
<comment type="caution">
    <text evidence="10">The sequence shown here is derived from an EMBL/GenBank/DDBJ whole genome shotgun (WGS) entry which is preliminary data.</text>
</comment>
<keyword evidence="7" id="KW-0695">RNA-directed DNA polymerase</keyword>
<name>A0A6G0VP60_APHCR</name>
<keyword evidence="2" id="KW-0808">Transferase</keyword>
<dbReference type="EC" id="2.7.7.49" evidence="1"/>
<feature type="compositionally biased region" description="Polar residues" evidence="8">
    <location>
        <begin position="115"/>
        <end position="130"/>
    </location>
</feature>
<sequence length="545" mass="62884">DLPIAFASRTLNKAEINYNVTEKELTSIVWGIKLFRPYLFGQHFNIITDHRALVWLFNITDPGSRLTRWRLKLEEYQYTIHFKPGVNNTNADALSRIQVVTTRAQTSSSHHHNQSEPPETQGTSLQSGESDTGYQAFLKADETKLGPTKNIAERTGDLFSLDTGISLAHCVSADFKSRKGIAFEFRKRFGKVNELRRQKCQITEIPTINVNNHQVFYIITKEFFWQKACYEILFQSLQNLKSICVQYKVTQLACPRLGCDLDGIKWEVVRNILRYIFRDSPVYIQIYSRDELTADNKLQIIKEFHENPLGGHQGITRTYYKIVQQYQWQGVRAQIRKYIKKCPVYQINKTPNRTIKEHMVITTASKPFEKVFMDIVGPLNRSYNGNSYILTLIDGFSNFTWACAMKDHEANTVTQHFVTQFVGLHGQPESLVTDCGTEFLRKVFKEVCKLLNISQTSTTPYHPQSNGSLERSHRTLGEYLRNYSGKNPQNWDVYVSYAMYCHNSSVHTSTGFQPHEVVYGYPLSIPNSLSRKPEPQYNIKTTSMK</sequence>
<dbReference type="EMBL" id="VUJU01014368">
    <property type="protein sequence ID" value="KAF0702243.1"/>
    <property type="molecule type" value="Genomic_DNA"/>
</dbReference>
<dbReference type="GO" id="GO:0015074">
    <property type="term" value="P:DNA integration"/>
    <property type="evidence" value="ECO:0007669"/>
    <property type="project" value="InterPro"/>
</dbReference>
<dbReference type="InterPro" id="IPR043472">
    <property type="entry name" value="Macro_dom-like"/>
</dbReference>
<evidence type="ECO:0000313" key="10">
    <source>
        <dbReference type="EMBL" id="KAF0702243.1"/>
    </source>
</evidence>
<dbReference type="FunFam" id="3.30.420.10:FF:000032">
    <property type="entry name" value="Retrovirus-related Pol polyprotein from transposon 297-like Protein"/>
    <property type="match status" value="1"/>
</dbReference>
<feature type="domain" description="Integrase catalytic" evidence="9">
    <location>
        <begin position="363"/>
        <end position="522"/>
    </location>
</feature>
<dbReference type="GO" id="GO:0004519">
    <property type="term" value="F:endonuclease activity"/>
    <property type="evidence" value="ECO:0007669"/>
    <property type="project" value="UniProtKB-KW"/>
</dbReference>
<dbReference type="InterPro" id="IPR012337">
    <property type="entry name" value="RNaseH-like_sf"/>
</dbReference>
<dbReference type="SUPFAM" id="SSF56672">
    <property type="entry name" value="DNA/RNA polymerases"/>
    <property type="match status" value="1"/>
</dbReference>
<dbReference type="InterPro" id="IPR041588">
    <property type="entry name" value="Integrase_H2C2"/>
</dbReference>
<dbReference type="GO" id="GO:0003676">
    <property type="term" value="F:nucleic acid binding"/>
    <property type="evidence" value="ECO:0007669"/>
    <property type="project" value="InterPro"/>
</dbReference>
<feature type="non-terminal residue" evidence="10">
    <location>
        <position position="1"/>
    </location>
</feature>
<dbReference type="Pfam" id="PF17917">
    <property type="entry name" value="RT_RNaseH"/>
    <property type="match status" value="1"/>
</dbReference>
<dbReference type="SUPFAM" id="SSF53098">
    <property type="entry name" value="Ribonuclease H-like"/>
    <property type="match status" value="1"/>
</dbReference>
<dbReference type="PROSITE" id="PS50994">
    <property type="entry name" value="INTEGRASE"/>
    <property type="match status" value="1"/>
</dbReference>
<dbReference type="PANTHER" id="PTHR37984">
    <property type="entry name" value="PROTEIN CBG26694"/>
    <property type="match status" value="1"/>
</dbReference>
<evidence type="ECO:0000313" key="11">
    <source>
        <dbReference type="Proteomes" id="UP000478052"/>
    </source>
</evidence>
<evidence type="ECO:0000259" key="9">
    <source>
        <dbReference type="PROSITE" id="PS50994"/>
    </source>
</evidence>